<dbReference type="PANTHER" id="PTHR37916:SF2">
    <property type="entry name" value="CHITIN-BINDING TYPE-4 DOMAIN-CONTAINING PROTEIN"/>
    <property type="match status" value="1"/>
</dbReference>
<feature type="signal peptide" evidence="1">
    <location>
        <begin position="1"/>
        <end position="16"/>
    </location>
</feature>
<accession>A0AA88YHA1</accession>
<organism evidence="2 3">
    <name type="scientific">Pinctada imbricata</name>
    <name type="common">Atlantic pearl-oyster</name>
    <name type="synonym">Pinctada martensii</name>
    <dbReference type="NCBI Taxonomy" id="66713"/>
    <lineage>
        <taxon>Eukaryota</taxon>
        <taxon>Metazoa</taxon>
        <taxon>Spiralia</taxon>
        <taxon>Lophotrochozoa</taxon>
        <taxon>Mollusca</taxon>
        <taxon>Bivalvia</taxon>
        <taxon>Autobranchia</taxon>
        <taxon>Pteriomorphia</taxon>
        <taxon>Pterioida</taxon>
        <taxon>Pterioidea</taxon>
        <taxon>Pteriidae</taxon>
        <taxon>Pinctada</taxon>
    </lineage>
</organism>
<gene>
    <name evidence="2" type="ORF">FSP39_004067</name>
</gene>
<evidence type="ECO:0000313" key="3">
    <source>
        <dbReference type="Proteomes" id="UP001186944"/>
    </source>
</evidence>
<sequence length="560" mass="63995">MFRLGLLLALPVIASGHLCLLSPTQRGGYPDVNSAGANSCFRQTAPCGGIEAGGDDYLEKWEGGQQIFIKWQQNFNHYEIGFPGYMDISYAPYNTSDWQLLAFAPDVYVYAQDYLKNYTTFVVVPNIDCPHCVIRARYASHKPGEGTFYQCSDVTITPSSERKEIEPEPRLMKHKEYRNAMQKFKWYKRPAKDDPVSLELSLRGFGYSPMEDDDTYFVNVTFDGDMKAFNKFNFGVDFNIKSKERLNKRLSVGRRQLLEDAQRKHIDPAHMMFVLDAVTTVNKQNNMLVMFHDDSSMDVPATKLMEIDSQFATILYNSEISNLNGRPINAIMAEDEGLLYTFSVVPSEDLSKGYDFIIGKISPQNGSLFIHYEEILRSGPEPLYVNFQWAELDADNKRMFVLMGNENSPARLKARIYTYDLKELKQSSMVELDVSNYGFMDIRYYRKKDKLYTLSPGLFLLNSYYYEPKCNYTLLEIDPTTGSVNPVFTISNPGDFRCYYGGAIFNGLDQSTGVLYHVLNMPDIGSDVIAMVDIENELTTFSQFTNLKFVHNLALTRNVF</sequence>
<evidence type="ECO:0000313" key="2">
    <source>
        <dbReference type="EMBL" id="KAK3096859.1"/>
    </source>
</evidence>
<dbReference type="PANTHER" id="PTHR37916">
    <property type="entry name" value="CHITIN-BINDING TYPE-4 DOMAIN-CONTAINING PROTEIN"/>
    <property type="match status" value="1"/>
</dbReference>
<dbReference type="Proteomes" id="UP001186944">
    <property type="component" value="Unassembled WGS sequence"/>
</dbReference>
<proteinExistence type="predicted"/>
<dbReference type="AlphaFoldDB" id="A0AA88YHA1"/>
<keyword evidence="3" id="KW-1185">Reference proteome</keyword>
<comment type="caution">
    <text evidence="2">The sequence shown here is derived from an EMBL/GenBank/DDBJ whole genome shotgun (WGS) entry which is preliminary data.</text>
</comment>
<dbReference type="EMBL" id="VSWD01000007">
    <property type="protein sequence ID" value="KAK3096859.1"/>
    <property type="molecule type" value="Genomic_DNA"/>
</dbReference>
<evidence type="ECO:0000256" key="1">
    <source>
        <dbReference type="SAM" id="SignalP"/>
    </source>
</evidence>
<protein>
    <submittedName>
        <fullName evidence="2">Uncharacterized protein</fullName>
    </submittedName>
</protein>
<feature type="chain" id="PRO_5041717736" evidence="1">
    <location>
        <begin position="17"/>
        <end position="560"/>
    </location>
</feature>
<reference evidence="2" key="1">
    <citation type="submission" date="2019-08" db="EMBL/GenBank/DDBJ databases">
        <title>The improved chromosome-level genome for the pearl oyster Pinctada fucata martensii using PacBio sequencing and Hi-C.</title>
        <authorList>
            <person name="Zheng Z."/>
        </authorList>
    </citation>
    <scope>NUCLEOTIDE SEQUENCE</scope>
    <source>
        <strain evidence="2">ZZ-2019</strain>
        <tissue evidence="2">Adductor muscle</tissue>
    </source>
</reference>
<keyword evidence="1" id="KW-0732">Signal</keyword>
<name>A0AA88YHA1_PINIB</name>